<sequence length="188" mass="20741">MLLFGLGNLTYPGTRHSVGQMIIDGLAAKLDIRLAYESKIHTFYGETTRLTLPGAAQVRSLSLAKTKNYMNVSGPAVKATYEQKLHPASVSRGRQMIIIHDSIDHVPMKIAPRFGGSANGHNGIKSVIAAFGTKDFWRIRIGIGMPPRGALEQYVLDRLSPEELRYWQPGGGGIEKVWEAVIKIIEEE</sequence>
<dbReference type="PROSITE" id="PS01196">
    <property type="entry name" value="PEPT_TRNA_HYDROL_2"/>
    <property type="match status" value="1"/>
</dbReference>
<evidence type="ECO:0000313" key="6">
    <source>
        <dbReference type="EMBL" id="CCA70132.1"/>
    </source>
</evidence>
<dbReference type="EMBL" id="CAFZ01000073">
    <property type="protein sequence ID" value="CCA70132.1"/>
    <property type="molecule type" value="Genomic_DNA"/>
</dbReference>
<dbReference type="FunCoup" id="G4TFQ1">
    <property type="interactions" value="113"/>
</dbReference>
<dbReference type="Gene3D" id="3.40.50.1470">
    <property type="entry name" value="Peptidyl-tRNA hydrolase"/>
    <property type="match status" value="1"/>
</dbReference>
<evidence type="ECO:0000256" key="2">
    <source>
        <dbReference type="ARBA" id="ARBA00022555"/>
    </source>
</evidence>
<dbReference type="InterPro" id="IPR018171">
    <property type="entry name" value="Pept_tRNA_hydro_CS"/>
</dbReference>
<evidence type="ECO:0000313" key="7">
    <source>
        <dbReference type="Proteomes" id="UP000007148"/>
    </source>
</evidence>
<keyword evidence="3" id="KW-0378">Hydrolase</keyword>
<evidence type="ECO:0000256" key="3">
    <source>
        <dbReference type="ARBA" id="ARBA00022801"/>
    </source>
</evidence>
<dbReference type="SUPFAM" id="SSF53178">
    <property type="entry name" value="Peptidyl-tRNA hydrolase-like"/>
    <property type="match status" value="1"/>
</dbReference>
<keyword evidence="7" id="KW-1185">Reference proteome</keyword>
<reference evidence="6 7" key="1">
    <citation type="journal article" date="2011" name="PLoS Pathog.">
        <title>Endophytic Life Strategies Decoded by Genome and Transcriptome Analyses of the Mutualistic Root Symbiont Piriformospora indica.</title>
        <authorList>
            <person name="Zuccaro A."/>
            <person name="Lahrmann U."/>
            <person name="Guldener U."/>
            <person name="Langen G."/>
            <person name="Pfiffi S."/>
            <person name="Biedenkopf D."/>
            <person name="Wong P."/>
            <person name="Samans B."/>
            <person name="Grimm C."/>
            <person name="Basiewicz M."/>
            <person name="Murat C."/>
            <person name="Martin F."/>
            <person name="Kogel K.H."/>
        </authorList>
    </citation>
    <scope>NUCLEOTIDE SEQUENCE [LARGE SCALE GENOMIC DNA]</scope>
    <source>
        <strain evidence="6 7">DSM 11827</strain>
    </source>
</reference>
<dbReference type="InterPro" id="IPR036416">
    <property type="entry name" value="Pept_tRNA_hydro_sf"/>
</dbReference>
<comment type="caution">
    <text evidence="6">The sequence shown here is derived from an EMBL/GenBank/DDBJ whole genome shotgun (WGS) entry which is preliminary data.</text>
</comment>
<comment type="similarity">
    <text evidence="5">Belongs to the PTH family.</text>
</comment>
<proteinExistence type="inferred from homology"/>
<dbReference type="Pfam" id="PF01195">
    <property type="entry name" value="Pept_tRNA_hydro"/>
    <property type="match status" value="1"/>
</dbReference>
<dbReference type="PANTHER" id="PTHR17224:SF1">
    <property type="entry name" value="PEPTIDYL-TRNA HYDROLASE"/>
    <property type="match status" value="1"/>
</dbReference>
<organism evidence="6 7">
    <name type="scientific">Serendipita indica (strain DSM 11827)</name>
    <name type="common">Root endophyte fungus</name>
    <name type="synonym">Piriformospora indica</name>
    <dbReference type="NCBI Taxonomy" id="1109443"/>
    <lineage>
        <taxon>Eukaryota</taxon>
        <taxon>Fungi</taxon>
        <taxon>Dikarya</taxon>
        <taxon>Basidiomycota</taxon>
        <taxon>Agaricomycotina</taxon>
        <taxon>Agaricomycetes</taxon>
        <taxon>Sebacinales</taxon>
        <taxon>Serendipitaceae</taxon>
        <taxon>Serendipita</taxon>
    </lineage>
</organism>
<dbReference type="InterPro" id="IPR001328">
    <property type="entry name" value="Pept_tRNA_hydro"/>
</dbReference>
<name>G4TFQ1_SERID</name>
<keyword evidence="2" id="KW-0820">tRNA-binding</keyword>
<evidence type="ECO:0000256" key="1">
    <source>
        <dbReference type="ARBA" id="ARBA00013260"/>
    </source>
</evidence>
<dbReference type="NCBIfam" id="TIGR00447">
    <property type="entry name" value="pth"/>
    <property type="match status" value="1"/>
</dbReference>
<dbReference type="STRING" id="1109443.G4TFQ1"/>
<dbReference type="PANTHER" id="PTHR17224">
    <property type="entry name" value="PEPTIDYL-TRNA HYDROLASE"/>
    <property type="match status" value="1"/>
</dbReference>
<gene>
    <name evidence="6" type="ORF">PIIN_04071</name>
</gene>
<dbReference type="OrthoDB" id="1711136at2759"/>
<dbReference type="GO" id="GO:0004045">
    <property type="term" value="F:peptidyl-tRNA hydrolase activity"/>
    <property type="evidence" value="ECO:0007669"/>
    <property type="project" value="UniProtKB-EC"/>
</dbReference>
<dbReference type="InParanoid" id="G4TFQ1"/>
<dbReference type="AlphaFoldDB" id="G4TFQ1"/>
<dbReference type="HOGENOM" id="CLU_062456_2_3_1"/>
<dbReference type="eggNOG" id="KOG2255">
    <property type="taxonomic scope" value="Eukaryota"/>
</dbReference>
<dbReference type="EC" id="3.1.1.29" evidence="1"/>
<dbReference type="GO" id="GO:0000049">
    <property type="term" value="F:tRNA binding"/>
    <property type="evidence" value="ECO:0007669"/>
    <property type="project" value="UniProtKB-KW"/>
</dbReference>
<dbReference type="OMA" id="PNTYMNL"/>
<dbReference type="Proteomes" id="UP000007148">
    <property type="component" value="Unassembled WGS sequence"/>
</dbReference>
<keyword evidence="4" id="KW-0694">RNA-binding</keyword>
<evidence type="ECO:0000256" key="4">
    <source>
        <dbReference type="ARBA" id="ARBA00022884"/>
    </source>
</evidence>
<accession>G4TFQ1</accession>
<protein>
    <recommendedName>
        <fullName evidence="1">peptidyl-tRNA hydrolase</fullName>
        <ecNumber evidence="1">3.1.1.29</ecNumber>
    </recommendedName>
</protein>
<evidence type="ECO:0000256" key="5">
    <source>
        <dbReference type="ARBA" id="ARBA00038063"/>
    </source>
</evidence>